<dbReference type="RefSeq" id="XP_016213778.1">
    <property type="nucleotide sequence ID" value="XM_016358160.1"/>
</dbReference>
<feature type="region of interest" description="Disordered" evidence="1">
    <location>
        <begin position="1"/>
        <end position="25"/>
    </location>
</feature>
<evidence type="ECO:0000256" key="1">
    <source>
        <dbReference type="SAM" id="MobiDB-lite"/>
    </source>
</evidence>
<evidence type="ECO:0000313" key="2">
    <source>
        <dbReference type="EMBL" id="KIW03909.1"/>
    </source>
</evidence>
<keyword evidence="3" id="KW-1185">Reference proteome</keyword>
<proteinExistence type="predicted"/>
<gene>
    <name evidence="2" type="ORF">PV09_04752</name>
</gene>
<dbReference type="VEuPathDB" id="FungiDB:PV09_04752"/>
<organism evidence="2 3">
    <name type="scientific">Verruconis gallopava</name>
    <dbReference type="NCBI Taxonomy" id="253628"/>
    <lineage>
        <taxon>Eukaryota</taxon>
        <taxon>Fungi</taxon>
        <taxon>Dikarya</taxon>
        <taxon>Ascomycota</taxon>
        <taxon>Pezizomycotina</taxon>
        <taxon>Dothideomycetes</taxon>
        <taxon>Pleosporomycetidae</taxon>
        <taxon>Venturiales</taxon>
        <taxon>Sympoventuriaceae</taxon>
        <taxon>Verruconis</taxon>
    </lineage>
</organism>
<dbReference type="HOGENOM" id="CLU_2833110_0_0_1"/>
<name>A0A0D2AXK0_9PEZI</name>
<dbReference type="Proteomes" id="UP000053259">
    <property type="component" value="Unassembled WGS sequence"/>
</dbReference>
<accession>A0A0D2AXK0</accession>
<sequence>MRTDEASLRKRPSADDPETNLAMFGSERRELAISDAWEDEVRFEEAAFPQDGRRSICRVAGSNEHD</sequence>
<dbReference type="EMBL" id="KN847542">
    <property type="protein sequence ID" value="KIW03909.1"/>
    <property type="molecule type" value="Genomic_DNA"/>
</dbReference>
<evidence type="ECO:0000313" key="3">
    <source>
        <dbReference type="Proteomes" id="UP000053259"/>
    </source>
</evidence>
<feature type="compositionally biased region" description="Basic and acidic residues" evidence="1">
    <location>
        <begin position="1"/>
        <end position="14"/>
    </location>
</feature>
<protein>
    <submittedName>
        <fullName evidence="2">Uncharacterized protein</fullName>
    </submittedName>
</protein>
<dbReference type="AlphaFoldDB" id="A0A0D2AXK0"/>
<dbReference type="GeneID" id="27312725"/>
<reference evidence="2 3" key="1">
    <citation type="submission" date="2015-01" db="EMBL/GenBank/DDBJ databases">
        <title>The Genome Sequence of Ochroconis gallopava CBS43764.</title>
        <authorList>
            <consortium name="The Broad Institute Genomics Platform"/>
            <person name="Cuomo C."/>
            <person name="de Hoog S."/>
            <person name="Gorbushina A."/>
            <person name="Stielow B."/>
            <person name="Teixiera M."/>
            <person name="Abouelleil A."/>
            <person name="Chapman S.B."/>
            <person name="Priest M."/>
            <person name="Young S.K."/>
            <person name="Wortman J."/>
            <person name="Nusbaum C."/>
            <person name="Birren B."/>
        </authorList>
    </citation>
    <scope>NUCLEOTIDE SEQUENCE [LARGE SCALE GENOMIC DNA]</scope>
    <source>
        <strain evidence="2 3">CBS 43764</strain>
    </source>
</reference>
<dbReference type="InParanoid" id="A0A0D2AXK0"/>